<dbReference type="EMBL" id="GBXM01057511">
    <property type="protein sequence ID" value="JAH51066.1"/>
    <property type="molecule type" value="Transcribed_RNA"/>
</dbReference>
<reference evidence="1" key="1">
    <citation type="submission" date="2014-11" db="EMBL/GenBank/DDBJ databases">
        <authorList>
            <person name="Amaro Gonzalez C."/>
        </authorList>
    </citation>
    <scope>NUCLEOTIDE SEQUENCE</scope>
</reference>
<accession>A0A0E9TBT5</accession>
<reference evidence="1" key="2">
    <citation type="journal article" date="2015" name="Fish Shellfish Immunol.">
        <title>Early steps in the European eel (Anguilla anguilla)-Vibrio vulnificus interaction in the gills: Role of the RtxA13 toxin.</title>
        <authorList>
            <person name="Callol A."/>
            <person name="Pajuelo D."/>
            <person name="Ebbesson L."/>
            <person name="Teles M."/>
            <person name="MacKenzie S."/>
            <person name="Amaro C."/>
        </authorList>
    </citation>
    <scope>NUCLEOTIDE SEQUENCE</scope>
</reference>
<name>A0A0E9TBT5_ANGAN</name>
<protein>
    <submittedName>
        <fullName evidence="1">Uncharacterized protein</fullName>
    </submittedName>
</protein>
<sequence length="9" mass="1007">MKIVTKSNS</sequence>
<organism evidence="1">
    <name type="scientific">Anguilla anguilla</name>
    <name type="common">European freshwater eel</name>
    <name type="synonym">Muraena anguilla</name>
    <dbReference type="NCBI Taxonomy" id="7936"/>
    <lineage>
        <taxon>Eukaryota</taxon>
        <taxon>Metazoa</taxon>
        <taxon>Chordata</taxon>
        <taxon>Craniata</taxon>
        <taxon>Vertebrata</taxon>
        <taxon>Euteleostomi</taxon>
        <taxon>Actinopterygii</taxon>
        <taxon>Neopterygii</taxon>
        <taxon>Teleostei</taxon>
        <taxon>Anguilliformes</taxon>
        <taxon>Anguillidae</taxon>
        <taxon>Anguilla</taxon>
    </lineage>
</organism>
<proteinExistence type="predicted"/>
<evidence type="ECO:0000313" key="1">
    <source>
        <dbReference type="EMBL" id="JAH51066.1"/>
    </source>
</evidence>